<dbReference type="Pfam" id="PF24840">
    <property type="entry name" value="NTF2_SigF"/>
    <property type="match status" value="1"/>
</dbReference>
<evidence type="ECO:0000256" key="1">
    <source>
        <dbReference type="SAM" id="Phobius"/>
    </source>
</evidence>
<feature type="transmembrane region" description="Helical" evidence="1">
    <location>
        <begin position="97"/>
        <end position="120"/>
    </location>
</feature>
<keyword evidence="1" id="KW-0812">Transmembrane</keyword>
<feature type="non-terminal residue" evidence="3">
    <location>
        <position position="179"/>
    </location>
</feature>
<proteinExistence type="predicted"/>
<reference evidence="3" key="1">
    <citation type="journal article" date="2020" name="Stud. Mycol.">
        <title>101 Dothideomycetes genomes: a test case for predicting lifestyles and emergence of pathogens.</title>
        <authorList>
            <person name="Haridas S."/>
            <person name="Albert R."/>
            <person name="Binder M."/>
            <person name="Bloem J."/>
            <person name="Labutti K."/>
            <person name="Salamov A."/>
            <person name="Andreopoulos B."/>
            <person name="Baker S."/>
            <person name="Barry K."/>
            <person name="Bills G."/>
            <person name="Bluhm B."/>
            <person name="Cannon C."/>
            <person name="Castanera R."/>
            <person name="Culley D."/>
            <person name="Daum C."/>
            <person name="Ezra D."/>
            <person name="Gonzalez J."/>
            <person name="Henrissat B."/>
            <person name="Kuo A."/>
            <person name="Liang C."/>
            <person name="Lipzen A."/>
            <person name="Lutzoni F."/>
            <person name="Magnuson J."/>
            <person name="Mondo S."/>
            <person name="Nolan M."/>
            <person name="Ohm R."/>
            <person name="Pangilinan J."/>
            <person name="Park H.-J."/>
            <person name="Ramirez L."/>
            <person name="Alfaro M."/>
            <person name="Sun H."/>
            <person name="Tritt A."/>
            <person name="Yoshinaga Y."/>
            <person name="Zwiers L.-H."/>
            <person name="Turgeon B."/>
            <person name="Goodwin S."/>
            <person name="Spatafora J."/>
            <person name="Crous P."/>
            <person name="Grigoriev I."/>
        </authorList>
    </citation>
    <scope>NUCLEOTIDE SEQUENCE</scope>
    <source>
        <strain evidence="3">CBS 113979</strain>
    </source>
</reference>
<feature type="non-terminal residue" evidence="3">
    <location>
        <position position="1"/>
    </location>
</feature>
<dbReference type="OrthoDB" id="2344312at2759"/>
<dbReference type="InterPro" id="IPR057514">
    <property type="entry name" value="NTF2_SigF"/>
</dbReference>
<organism evidence="3 4">
    <name type="scientific">Aulographum hederae CBS 113979</name>
    <dbReference type="NCBI Taxonomy" id="1176131"/>
    <lineage>
        <taxon>Eukaryota</taxon>
        <taxon>Fungi</taxon>
        <taxon>Dikarya</taxon>
        <taxon>Ascomycota</taxon>
        <taxon>Pezizomycotina</taxon>
        <taxon>Dothideomycetes</taxon>
        <taxon>Pleosporomycetidae</taxon>
        <taxon>Aulographales</taxon>
        <taxon>Aulographaceae</taxon>
    </lineage>
</organism>
<sequence>QHSALTNTHPVQEIESVVHLLTQSTPDLQRQTIEKYFTQNASFTHPFCRTGSFNGSRFLIASIFRWYKIMSPKIELEVNSVAYDPKTLTLYVNISQIFRIFLVPFYAAPVNLTTVLTLMHDKRDDRYYITSQNDLYQVDQFVRFFLFGGWLLVWLWQFVATAFCVVGAVVGWPVSWVEE</sequence>
<keyword evidence="4" id="KW-1185">Reference proteome</keyword>
<protein>
    <recommendedName>
        <fullName evidence="2">SigF-like NTF2-like domain-containing protein</fullName>
    </recommendedName>
</protein>
<evidence type="ECO:0000313" key="4">
    <source>
        <dbReference type="Proteomes" id="UP000800041"/>
    </source>
</evidence>
<dbReference type="AlphaFoldDB" id="A0A6G1GRA6"/>
<evidence type="ECO:0000259" key="2">
    <source>
        <dbReference type="Pfam" id="PF24840"/>
    </source>
</evidence>
<name>A0A6G1GRA6_9PEZI</name>
<evidence type="ECO:0000313" key="3">
    <source>
        <dbReference type="EMBL" id="KAF1983506.1"/>
    </source>
</evidence>
<dbReference type="PANTHER" id="PTHR35393:SF1">
    <property type="entry name" value="SNOAL-LIKE DOMAIN-CONTAINING PROTEIN"/>
    <property type="match status" value="1"/>
</dbReference>
<dbReference type="Proteomes" id="UP000800041">
    <property type="component" value="Unassembled WGS sequence"/>
</dbReference>
<feature type="domain" description="SigF-like NTF2-like" evidence="2">
    <location>
        <begin position="9"/>
        <end position="168"/>
    </location>
</feature>
<keyword evidence="1" id="KW-0472">Membrane</keyword>
<dbReference type="PANTHER" id="PTHR35393">
    <property type="entry name" value="CHROMOSOME 1, WHOLE GENOME SHOTGUN SEQUENCE"/>
    <property type="match status" value="1"/>
</dbReference>
<keyword evidence="1" id="KW-1133">Transmembrane helix</keyword>
<gene>
    <name evidence="3" type="ORF">K402DRAFT_309050</name>
</gene>
<dbReference type="EMBL" id="ML977174">
    <property type="protein sequence ID" value="KAF1983506.1"/>
    <property type="molecule type" value="Genomic_DNA"/>
</dbReference>
<accession>A0A6G1GRA6</accession>
<feature type="transmembrane region" description="Helical" evidence="1">
    <location>
        <begin position="141"/>
        <end position="174"/>
    </location>
</feature>